<dbReference type="Pfam" id="PF01613">
    <property type="entry name" value="Flavin_Reduct"/>
    <property type="match status" value="1"/>
</dbReference>
<dbReference type="SMART" id="SM00903">
    <property type="entry name" value="Flavin_Reduct"/>
    <property type="match status" value="1"/>
</dbReference>
<evidence type="ECO:0000313" key="5">
    <source>
        <dbReference type="EMBL" id="HIU38157.1"/>
    </source>
</evidence>
<name>A0A9D1LGT3_9BACT</name>
<sequence length="187" mass="20416">MRKNFGAKPWTYPQPVFIIGTYDEMGRPNAMNAAWGGIDYDDRVNLCLSAGHRTVKNLLAAKAFTVSMATEEQMAACDYVGIVSGNNEPDKFAKAGFHALKSEFVNAPIIAELPMAMECELVSYDPATCHLVGRIVNVSADESILGEDGKIDVAKLRPIAFDPVRNGYLRVCERVGNAFKDGLALKK</sequence>
<evidence type="ECO:0000256" key="2">
    <source>
        <dbReference type="ARBA" id="ARBA00022630"/>
    </source>
</evidence>
<reference evidence="5" key="2">
    <citation type="journal article" date="2021" name="PeerJ">
        <title>Extensive microbial diversity within the chicken gut microbiome revealed by metagenomics and culture.</title>
        <authorList>
            <person name="Gilroy R."/>
            <person name="Ravi A."/>
            <person name="Getino M."/>
            <person name="Pursley I."/>
            <person name="Horton D.L."/>
            <person name="Alikhan N.F."/>
            <person name="Baker D."/>
            <person name="Gharbi K."/>
            <person name="Hall N."/>
            <person name="Watson M."/>
            <person name="Adriaenssens E.M."/>
            <person name="Foster-Nyarko E."/>
            <person name="Jarju S."/>
            <person name="Secka A."/>
            <person name="Antonio M."/>
            <person name="Oren A."/>
            <person name="Chaudhuri R.R."/>
            <person name="La Ragione R."/>
            <person name="Hildebrand F."/>
            <person name="Pallen M.J."/>
        </authorList>
    </citation>
    <scope>NUCLEOTIDE SEQUENCE</scope>
    <source>
        <strain evidence="5">17073</strain>
    </source>
</reference>
<dbReference type="InterPro" id="IPR002563">
    <property type="entry name" value="Flavin_Rdtase-like_dom"/>
</dbReference>
<dbReference type="EMBL" id="DVMS01000018">
    <property type="protein sequence ID" value="HIU38157.1"/>
    <property type="molecule type" value="Genomic_DNA"/>
</dbReference>
<dbReference type="Proteomes" id="UP000824076">
    <property type="component" value="Unassembled WGS sequence"/>
</dbReference>
<evidence type="ECO:0000256" key="1">
    <source>
        <dbReference type="ARBA" id="ARBA00001917"/>
    </source>
</evidence>
<dbReference type="InterPro" id="IPR012349">
    <property type="entry name" value="Split_barrel_FMN-bd"/>
</dbReference>
<proteinExistence type="inferred from homology"/>
<protein>
    <submittedName>
        <fullName evidence="5">Flavin reductase family protein</fullName>
    </submittedName>
</protein>
<reference evidence="5" key="1">
    <citation type="submission" date="2020-10" db="EMBL/GenBank/DDBJ databases">
        <authorList>
            <person name="Gilroy R."/>
        </authorList>
    </citation>
    <scope>NUCLEOTIDE SEQUENCE</scope>
    <source>
        <strain evidence="5">17073</strain>
    </source>
</reference>
<dbReference type="AlphaFoldDB" id="A0A9D1LGT3"/>
<dbReference type="GO" id="GO:0010181">
    <property type="term" value="F:FMN binding"/>
    <property type="evidence" value="ECO:0007669"/>
    <property type="project" value="InterPro"/>
</dbReference>
<keyword evidence="2" id="KW-0285">Flavoprotein</keyword>
<dbReference type="SUPFAM" id="SSF50475">
    <property type="entry name" value="FMN-binding split barrel"/>
    <property type="match status" value="1"/>
</dbReference>
<evidence type="ECO:0000259" key="4">
    <source>
        <dbReference type="SMART" id="SM00903"/>
    </source>
</evidence>
<organism evidence="5 6">
    <name type="scientific">Candidatus Limisoma intestinavium</name>
    <dbReference type="NCBI Taxonomy" id="2840856"/>
    <lineage>
        <taxon>Bacteria</taxon>
        <taxon>Pseudomonadati</taxon>
        <taxon>Bacteroidota</taxon>
        <taxon>Bacteroidia</taxon>
        <taxon>Bacteroidales</taxon>
        <taxon>Candidatus Limisoma</taxon>
    </lineage>
</organism>
<evidence type="ECO:0000313" key="6">
    <source>
        <dbReference type="Proteomes" id="UP000824076"/>
    </source>
</evidence>
<dbReference type="InterPro" id="IPR052174">
    <property type="entry name" value="Flavoredoxin"/>
</dbReference>
<evidence type="ECO:0000256" key="3">
    <source>
        <dbReference type="ARBA" id="ARBA00038054"/>
    </source>
</evidence>
<comment type="cofactor">
    <cofactor evidence="1">
        <name>FMN</name>
        <dbReference type="ChEBI" id="CHEBI:58210"/>
    </cofactor>
</comment>
<dbReference type="PANTHER" id="PTHR43567:SF1">
    <property type="entry name" value="FLAVOREDOXIN"/>
    <property type="match status" value="1"/>
</dbReference>
<accession>A0A9D1LGT3</accession>
<comment type="caution">
    <text evidence="5">The sequence shown here is derived from an EMBL/GenBank/DDBJ whole genome shotgun (WGS) entry which is preliminary data.</text>
</comment>
<dbReference type="Gene3D" id="2.30.110.10">
    <property type="entry name" value="Electron Transport, Fmn-binding Protein, Chain A"/>
    <property type="match status" value="1"/>
</dbReference>
<comment type="similarity">
    <text evidence="3">Belongs to the flavoredoxin family.</text>
</comment>
<dbReference type="GO" id="GO:0016646">
    <property type="term" value="F:oxidoreductase activity, acting on the CH-NH group of donors, NAD or NADP as acceptor"/>
    <property type="evidence" value="ECO:0007669"/>
    <property type="project" value="UniProtKB-ARBA"/>
</dbReference>
<gene>
    <name evidence="5" type="ORF">IAD18_00640</name>
</gene>
<feature type="domain" description="Flavin reductase like" evidence="4">
    <location>
        <begin position="9"/>
        <end position="154"/>
    </location>
</feature>
<dbReference type="PANTHER" id="PTHR43567">
    <property type="entry name" value="FLAVOREDOXIN-RELATED-RELATED"/>
    <property type="match status" value="1"/>
</dbReference>